<dbReference type="GeneID" id="26261692"/>
<feature type="region of interest" description="Disordered" evidence="6">
    <location>
        <begin position="1"/>
        <end position="47"/>
    </location>
</feature>
<feature type="transmembrane region" description="Helical" evidence="7">
    <location>
        <begin position="153"/>
        <end position="177"/>
    </location>
</feature>
<comment type="subcellular location">
    <subcellularLocation>
        <location evidence="1">Membrane</location>
        <topology evidence="1">Multi-pass membrane protein</topology>
    </subcellularLocation>
</comment>
<dbReference type="InParanoid" id="A0A0B2UJU7"/>
<dbReference type="EMBL" id="JOKQ01000005">
    <property type="protein sequence ID" value="KHN69633.1"/>
    <property type="molecule type" value="Genomic_DNA"/>
</dbReference>
<dbReference type="Proteomes" id="UP000031056">
    <property type="component" value="Unassembled WGS sequence"/>
</dbReference>
<dbReference type="InterPro" id="IPR010920">
    <property type="entry name" value="LSM_dom_sf"/>
</dbReference>
<proteinExistence type="inferred from homology"/>
<dbReference type="PANTHER" id="PTHR31618">
    <property type="entry name" value="MECHANOSENSITIVE ION CHANNEL PROTEIN 5"/>
    <property type="match status" value="1"/>
</dbReference>
<feature type="transmembrane region" description="Helical" evidence="7">
    <location>
        <begin position="234"/>
        <end position="264"/>
    </location>
</feature>
<dbReference type="GO" id="GO:0008381">
    <property type="term" value="F:mechanosensitive monoatomic ion channel activity"/>
    <property type="evidence" value="ECO:0007669"/>
    <property type="project" value="TreeGrafter"/>
</dbReference>
<keyword evidence="10" id="KW-1185">Reference proteome</keyword>
<dbReference type="RefSeq" id="XP_014563675.1">
    <property type="nucleotide sequence ID" value="XM_014708189.1"/>
</dbReference>
<evidence type="ECO:0000259" key="8">
    <source>
        <dbReference type="Pfam" id="PF00924"/>
    </source>
</evidence>
<keyword evidence="3 7" id="KW-0812">Transmembrane</keyword>
<feature type="transmembrane region" description="Helical" evidence="7">
    <location>
        <begin position="203"/>
        <end position="222"/>
    </location>
</feature>
<dbReference type="VEuPathDB" id="MicrosporidiaDB:M896_050390"/>
<dbReference type="SUPFAM" id="SSF50182">
    <property type="entry name" value="Sm-like ribonucleoproteins"/>
    <property type="match status" value="1"/>
</dbReference>
<dbReference type="OrthoDB" id="544685at2759"/>
<comment type="similarity">
    <text evidence="2">Belongs to the MscS (TC 1.A.23) family.</text>
</comment>
<name>A0A0B2UJU7_9MICR</name>
<accession>A0A0B2UJU7</accession>
<dbReference type="Pfam" id="PF00924">
    <property type="entry name" value="MS_channel_2nd"/>
    <property type="match status" value="1"/>
</dbReference>
<sequence>MASAEKDNEAEKEENAEVSPDDKENKTDENNKQENVEETGRDDKKEEMINDIIASSSIDIPTDENQMAFTKEKIIQEEQFSLMNMDKYLHQKYSTVAEIIRLILEILIVTILLMGFPVGFTLIMNGWDVMPVMLEVVKAEGEGKVYMFMRVNFLALVCYVIFVCVSSVANNIIYIMVDFLKFINVEPSETVIEGVQIINSTSWCWKQSFIALFVFLAMSYFSPTYKFKESDVTYWYIFITSMLMYSIFMTIILVEKAIMCFFISEIRMKEYRNRIWEINYKTFVFKKLAAISEADPADRKEIADEMQPDIDQGFYLKYNDLKLNSVEAAETVAKSIFGFLEIHELPYEKLKTFFEGNFDEVYLYLSDRQEILELDNPPIIFEDLKTRAEALYYERVNISKTLQSKDNVINKLDIILVFIAGYIGAITVMMILGIDYTELLAAIVPSLMAFSWIFSDSIKDLYNCFVFLLVSHPYDYGDWVVIDGQELYVSSVDLMSSAFVAVNGRLVYIPTTILFDAKIHNIRRSGKQFDEVAILVEKTTPLEKAQSLRDSVGKLLLENSKSFSGEIYIKRIEVIMENVKITFAIQHQSNFQDIKKTQERRDELMNMFEKEMNEQGIKHFNSYIFT</sequence>
<comment type="caution">
    <text evidence="9">The sequence shown here is derived from an EMBL/GenBank/DDBJ whole genome shotgun (WGS) entry which is preliminary data.</text>
</comment>
<dbReference type="GO" id="GO:0005886">
    <property type="term" value="C:plasma membrane"/>
    <property type="evidence" value="ECO:0007669"/>
    <property type="project" value="TreeGrafter"/>
</dbReference>
<evidence type="ECO:0000256" key="5">
    <source>
        <dbReference type="ARBA" id="ARBA00023136"/>
    </source>
</evidence>
<evidence type="ECO:0000256" key="4">
    <source>
        <dbReference type="ARBA" id="ARBA00022989"/>
    </source>
</evidence>
<reference evidence="9 10" key="1">
    <citation type="journal article" date="2014" name="MBio">
        <title>The Ordospora colligata genome; evolution of extreme reduction in microsporidia and host-to-parasite horizontal gene transfer.</title>
        <authorList>
            <person name="Pombert J.-F."/>
            <person name="Haag K.L."/>
            <person name="Beidas S."/>
            <person name="Ebert D."/>
            <person name="Keeling P.J."/>
        </authorList>
    </citation>
    <scope>NUCLEOTIDE SEQUENCE [LARGE SCALE GENOMIC DNA]</scope>
    <source>
        <strain evidence="9 10">OC4</strain>
    </source>
</reference>
<evidence type="ECO:0000256" key="6">
    <source>
        <dbReference type="SAM" id="MobiDB-lite"/>
    </source>
</evidence>
<dbReference type="InterPro" id="IPR016688">
    <property type="entry name" value="MscS-like_plants/fungi"/>
</dbReference>
<evidence type="ECO:0000313" key="9">
    <source>
        <dbReference type="EMBL" id="KHN69633.1"/>
    </source>
</evidence>
<gene>
    <name evidence="9" type="ORF">M896_050390</name>
</gene>
<keyword evidence="4 7" id="KW-1133">Transmembrane helix</keyword>
<organism evidence="9 10">
    <name type="scientific">Ordospora colligata OC4</name>
    <dbReference type="NCBI Taxonomy" id="1354746"/>
    <lineage>
        <taxon>Eukaryota</taxon>
        <taxon>Fungi</taxon>
        <taxon>Fungi incertae sedis</taxon>
        <taxon>Microsporidia</taxon>
        <taxon>Ordosporidae</taxon>
        <taxon>Ordospora</taxon>
    </lineage>
</organism>
<dbReference type="Gene3D" id="2.30.30.60">
    <property type="match status" value="1"/>
</dbReference>
<evidence type="ECO:0000256" key="1">
    <source>
        <dbReference type="ARBA" id="ARBA00004141"/>
    </source>
</evidence>
<dbReference type="PANTHER" id="PTHR31618:SF1">
    <property type="entry name" value="EF-HAND DOMAIN-CONTAINING PROTEIN"/>
    <property type="match status" value="1"/>
</dbReference>
<evidence type="ECO:0000256" key="2">
    <source>
        <dbReference type="ARBA" id="ARBA00008017"/>
    </source>
</evidence>
<keyword evidence="5 7" id="KW-0472">Membrane</keyword>
<evidence type="ECO:0000313" key="10">
    <source>
        <dbReference type="Proteomes" id="UP000031056"/>
    </source>
</evidence>
<dbReference type="InterPro" id="IPR023408">
    <property type="entry name" value="MscS_beta-dom_sf"/>
</dbReference>
<dbReference type="InterPro" id="IPR006685">
    <property type="entry name" value="MscS_channel_2nd"/>
</dbReference>
<feature type="transmembrane region" description="Helical" evidence="7">
    <location>
        <begin position="414"/>
        <end position="433"/>
    </location>
</feature>
<dbReference type="HOGENOM" id="CLU_030579_0_0_1"/>
<feature type="domain" description="Mechanosensitive ion channel MscS" evidence="8">
    <location>
        <begin position="466"/>
        <end position="524"/>
    </location>
</feature>
<dbReference type="AlphaFoldDB" id="A0A0B2UJU7"/>
<protein>
    <recommendedName>
        <fullName evidence="8">Mechanosensitive ion channel MscS domain-containing protein</fullName>
    </recommendedName>
</protein>
<evidence type="ECO:0000256" key="7">
    <source>
        <dbReference type="SAM" id="Phobius"/>
    </source>
</evidence>
<dbReference type="GO" id="GO:0006820">
    <property type="term" value="P:monoatomic anion transport"/>
    <property type="evidence" value="ECO:0007669"/>
    <property type="project" value="TreeGrafter"/>
</dbReference>
<evidence type="ECO:0000256" key="3">
    <source>
        <dbReference type="ARBA" id="ARBA00022692"/>
    </source>
</evidence>
<feature type="transmembrane region" description="Helical" evidence="7">
    <location>
        <begin position="102"/>
        <end position="124"/>
    </location>
</feature>